<comment type="caution">
    <text evidence="1">The sequence shown here is derived from an EMBL/GenBank/DDBJ whole genome shotgun (WGS) entry which is preliminary data.</text>
</comment>
<reference evidence="1" key="1">
    <citation type="submission" date="2021-01" db="EMBL/GenBank/DDBJ databases">
        <authorList>
            <person name="Sun Q."/>
        </authorList>
    </citation>
    <scope>NUCLEOTIDE SEQUENCE</scope>
    <source>
        <strain evidence="1">YIM B02566</strain>
    </source>
</reference>
<evidence type="ECO:0000313" key="2">
    <source>
        <dbReference type="Proteomes" id="UP000616151"/>
    </source>
</evidence>
<gene>
    <name evidence="1" type="ORF">JHL16_16450</name>
</gene>
<dbReference type="EMBL" id="JAENHL010000007">
    <property type="protein sequence ID" value="MBK1867949.1"/>
    <property type="molecule type" value="Genomic_DNA"/>
</dbReference>
<dbReference type="Proteomes" id="UP000616151">
    <property type="component" value="Unassembled WGS sequence"/>
</dbReference>
<sequence length="112" mass="12478">MARDKLYLIEPGFSDAERPGQRFVCPSCNRVEGLLRSFPELAAQLDVERVAFPRPRRQVIAEIGEDSQSLPVLILSGDAPADLPVANGKRFASDIERILALLSDRHGFPRQH</sequence>
<accession>A0ACC5R5L3</accession>
<proteinExistence type="predicted"/>
<keyword evidence="2" id="KW-1185">Reference proteome</keyword>
<evidence type="ECO:0000313" key="1">
    <source>
        <dbReference type="EMBL" id="MBK1867949.1"/>
    </source>
</evidence>
<organism evidence="1 2">
    <name type="scientific">Taklimakanibacter albus</name>
    <dbReference type="NCBI Taxonomy" id="2800327"/>
    <lineage>
        <taxon>Bacteria</taxon>
        <taxon>Pseudomonadati</taxon>
        <taxon>Pseudomonadota</taxon>
        <taxon>Alphaproteobacteria</taxon>
        <taxon>Hyphomicrobiales</taxon>
        <taxon>Aestuariivirgaceae</taxon>
        <taxon>Taklimakanibacter</taxon>
    </lineage>
</organism>
<name>A0ACC5R5L3_9HYPH</name>
<protein>
    <submittedName>
        <fullName evidence="1">DUF3088 domain-containing protein</fullName>
    </submittedName>
</protein>